<evidence type="ECO:0000313" key="9">
    <source>
        <dbReference type="EMBL" id="KAH0741338.1"/>
    </source>
</evidence>
<dbReference type="InterPro" id="IPR003591">
    <property type="entry name" value="Leu-rich_rpt_typical-subtyp"/>
</dbReference>
<evidence type="ECO:0000256" key="2">
    <source>
        <dbReference type="ARBA" id="ARBA00022614"/>
    </source>
</evidence>
<keyword evidence="3 7" id="KW-0812">Transmembrane</keyword>
<reference evidence="9 10" key="1">
    <citation type="journal article" date="2021" name="bioRxiv">
        <title>Chromosome-scale and haplotype-resolved genome assembly of a tetraploid potato cultivar.</title>
        <authorList>
            <person name="Sun H."/>
            <person name="Jiao W.-B."/>
            <person name="Krause K."/>
            <person name="Campoy J.A."/>
            <person name="Goel M."/>
            <person name="Folz-Donahue K."/>
            <person name="Kukat C."/>
            <person name="Huettel B."/>
            <person name="Schneeberger K."/>
        </authorList>
    </citation>
    <scope>NUCLEOTIDE SEQUENCE [LARGE SCALE GENOMIC DNA]</scope>
    <source>
        <strain evidence="9">SolTubOtavaFocal</strain>
        <tissue evidence="9">Leaves</tissue>
    </source>
</reference>
<dbReference type="Pfam" id="PF00560">
    <property type="entry name" value="LRR_1"/>
    <property type="match status" value="1"/>
</dbReference>
<dbReference type="Gene3D" id="1.10.510.10">
    <property type="entry name" value="Transferase(Phosphotransferase) domain 1"/>
    <property type="match status" value="1"/>
</dbReference>
<dbReference type="EMBL" id="JAIVGD010000026">
    <property type="protein sequence ID" value="KAH0741338.1"/>
    <property type="molecule type" value="Genomic_DNA"/>
</dbReference>
<gene>
    <name evidence="9" type="ORF">KY290_034381</name>
</gene>
<sequence>MLEKKAEPKLGPLTRDIPNEINLPSIRKLSLRRNELVGTLPPSLGNLTTLVMIDIGENKIHGEVPVRIFNISSLKVIALAANTLSGNLPSNLGYSLPNLEGLYLGINNFSGKLPSSISNATKLKFLDLGRNMFSGNVPIDIGINLQQIQSVNFQRNMLTNDPSSTGEISFLSSFSHCKYFKFLMIGDNQFNGILPKSSLTNMSLSLERFIAFYCGIRGEIPVEIGNWTNLSWLTLGANEFIGSIPQELGNLKKLQTLRLYENKLDGIIPESNKDISVVSLSFNQLNGPLAPEIANMGGLSELYLSRNELYGSIPSTILQLQKLVILALDMNRLDGTIPKSFEKMVSLEYLDLSQNNLTDQIPESLTKLEHLNYLNVSYNELSGEIPDGGPFGNFTAESFIGNAELCGLPRFQVKVCEVQNNVTRRNRKKTVLKFVLGPVAAGGLVIGVLGMIWLLNYRKRNNQLKTLTDWYDQLSHKRFSYYELVRGTNNFDESNLIGKGSLGMVYKGTFTNGTTAAVKVFNAQVQDALKRFDLECKVLHNIRHRNLVKVISSCANLDFKALVLEYMPNGDLDYWHYSHNDFLDLIQRLKIMFDVAGAVEHLHQGHSLVVVHCDLKPSNILLDGDMVARVSDFGISKLLTAYDPVALTKTLGTIGYMAPEYGSEGIVSTMGDVYSYGILLMETFTRKKPVDDEFVGDLTLKRWVAESYPHRVMDIVDANLFSSDDSEHLIAIESCLRSVLEVALECSVDLPQDRITMNNVRVRLNKIQTQFLSQ</sequence>
<feature type="domain" description="Protein kinase" evidence="8">
    <location>
        <begin position="491"/>
        <end position="772"/>
    </location>
</feature>
<dbReference type="PANTHER" id="PTHR27008:SF555">
    <property type="entry name" value="PROTEIN KINASE DOMAIN-CONTAINING PROTEIN"/>
    <property type="match status" value="1"/>
</dbReference>
<name>A0ABQ7U4C9_SOLTU</name>
<dbReference type="Pfam" id="PF13855">
    <property type="entry name" value="LRR_8"/>
    <property type="match status" value="1"/>
</dbReference>
<evidence type="ECO:0000313" key="10">
    <source>
        <dbReference type="Proteomes" id="UP000826656"/>
    </source>
</evidence>
<dbReference type="InterPro" id="IPR011009">
    <property type="entry name" value="Kinase-like_dom_sf"/>
</dbReference>
<dbReference type="InterPro" id="IPR001611">
    <property type="entry name" value="Leu-rich_rpt"/>
</dbReference>
<dbReference type="Pfam" id="PF00069">
    <property type="entry name" value="Pkinase"/>
    <property type="match status" value="1"/>
</dbReference>
<dbReference type="InterPro" id="IPR000719">
    <property type="entry name" value="Prot_kinase_dom"/>
</dbReference>
<dbReference type="PROSITE" id="PS51450">
    <property type="entry name" value="LRR"/>
    <property type="match status" value="1"/>
</dbReference>
<dbReference type="InterPro" id="IPR008271">
    <property type="entry name" value="Ser/Thr_kinase_AS"/>
</dbReference>
<keyword evidence="2" id="KW-0433">Leucine-rich repeat</keyword>
<evidence type="ECO:0000259" key="8">
    <source>
        <dbReference type="PROSITE" id="PS50011"/>
    </source>
</evidence>
<evidence type="ECO:0000256" key="5">
    <source>
        <dbReference type="ARBA" id="ARBA00022989"/>
    </source>
</evidence>
<dbReference type="PROSITE" id="PS50011">
    <property type="entry name" value="PROTEIN_KINASE_DOM"/>
    <property type="match status" value="1"/>
</dbReference>
<comment type="caution">
    <text evidence="9">The sequence shown here is derived from an EMBL/GenBank/DDBJ whole genome shotgun (WGS) entry which is preliminary data.</text>
</comment>
<dbReference type="SMART" id="SM00220">
    <property type="entry name" value="S_TKc"/>
    <property type="match status" value="1"/>
</dbReference>
<feature type="transmembrane region" description="Helical" evidence="7">
    <location>
        <begin position="434"/>
        <end position="455"/>
    </location>
</feature>
<evidence type="ECO:0000256" key="3">
    <source>
        <dbReference type="ARBA" id="ARBA00022692"/>
    </source>
</evidence>
<evidence type="ECO:0000256" key="7">
    <source>
        <dbReference type="SAM" id="Phobius"/>
    </source>
</evidence>
<keyword evidence="5 7" id="KW-1133">Transmembrane helix</keyword>
<dbReference type="InterPro" id="IPR051809">
    <property type="entry name" value="Plant_receptor-like_S/T_kinase"/>
</dbReference>
<evidence type="ECO:0000256" key="6">
    <source>
        <dbReference type="ARBA" id="ARBA00023136"/>
    </source>
</evidence>
<dbReference type="SMART" id="SM00369">
    <property type="entry name" value="LRR_TYP"/>
    <property type="match status" value="5"/>
</dbReference>
<dbReference type="PROSITE" id="PS00108">
    <property type="entry name" value="PROTEIN_KINASE_ST"/>
    <property type="match status" value="1"/>
</dbReference>
<organism evidence="9 10">
    <name type="scientific">Solanum tuberosum</name>
    <name type="common">Potato</name>
    <dbReference type="NCBI Taxonomy" id="4113"/>
    <lineage>
        <taxon>Eukaryota</taxon>
        <taxon>Viridiplantae</taxon>
        <taxon>Streptophyta</taxon>
        <taxon>Embryophyta</taxon>
        <taxon>Tracheophyta</taxon>
        <taxon>Spermatophyta</taxon>
        <taxon>Magnoliopsida</taxon>
        <taxon>eudicotyledons</taxon>
        <taxon>Gunneridae</taxon>
        <taxon>Pentapetalae</taxon>
        <taxon>asterids</taxon>
        <taxon>lamiids</taxon>
        <taxon>Solanales</taxon>
        <taxon>Solanaceae</taxon>
        <taxon>Solanoideae</taxon>
        <taxon>Solaneae</taxon>
        <taxon>Solanum</taxon>
    </lineage>
</organism>
<evidence type="ECO:0000256" key="4">
    <source>
        <dbReference type="ARBA" id="ARBA00022737"/>
    </source>
</evidence>
<dbReference type="SUPFAM" id="SSF56112">
    <property type="entry name" value="Protein kinase-like (PK-like)"/>
    <property type="match status" value="1"/>
</dbReference>
<dbReference type="Proteomes" id="UP000826656">
    <property type="component" value="Unassembled WGS sequence"/>
</dbReference>
<proteinExistence type="predicted"/>
<dbReference type="SUPFAM" id="SSF52047">
    <property type="entry name" value="RNI-like"/>
    <property type="match status" value="1"/>
</dbReference>
<dbReference type="PANTHER" id="PTHR27008">
    <property type="entry name" value="OS04G0122200 PROTEIN"/>
    <property type="match status" value="1"/>
</dbReference>
<protein>
    <recommendedName>
        <fullName evidence="8">Protein kinase domain-containing protein</fullName>
    </recommendedName>
</protein>
<dbReference type="Gene3D" id="3.80.10.10">
    <property type="entry name" value="Ribonuclease Inhibitor"/>
    <property type="match status" value="2"/>
</dbReference>
<dbReference type="Gene3D" id="3.30.200.20">
    <property type="entry name" value="Phosphorylase Kinase, domain 1"/>
    <property type="match status" value="1"/>
</dbReference>
<keyword evidence="10" id="KW-1185">Reference proteome</keyword>
<comment type="subcellular location">
    <subcellularLocation>
        <location evidence="1">Membrane</location>
    </subcellularLocation>
</comment>
<accession>A0ABQ7U4C9</accession>
<keyword evidence="4" id="KW-0677">Repeat</keyword>
<evidence type="ECO:0000256" key="1">
    <source>
        <dbReference type="ARBA" id="ARBA00004370"/>
    </source>
</evidence>
<keyword evidence="6 7" id="KW-0472">Membrane</keyword>
<dbReference type="InterPro" id="IPR032675">
    <property type="entry name" value="LRR_dom_sf"/>
</dbReference>